<dbReference type="PROSITE" id="PS51257">
    <property type="entry name" value="PROKAR_LIPOPROTEIN"/>
    <property type="match status" value="1"/>
</dbReference>
<evidence type="ECO:0000259" key="1">
    <source>
        <dbReference type="PROSITE" id="PS51379"/>
    </source>
</evidence>
<dbReference type="PROSITE" id="PS00198">
    <property type="entry name" value="4FE4S_FER_1"/>
    <property type="match status" value="1"/>
</dbReference>
<gene>
    <name evidence="2" type="ORF">METZ01_LOCUS188355</name>
</gene>
<dbReference type="InterPro" id="IPR036188">
    <property type="entry name" value="FAD/NAD-bd_sf"/>
</dbReference>
<reference evidence="2" key="1">
    <citation type="submission" date="2018-05" db="EMBL/GenBank/DDBJ databases">
        <authorList>
            <person name="Lanie J.A."/>
            <person name="Ng W.-L."/>
            <person name="Kazmierczak K.M."/>
            <person name="Andrzejewski T.M."/>
            <person name="Davidsen T.M."/>
            <person name="Wayne K.J."/>
            <person name="Tettelin H."/>
            <person name="Glass J.I."/>
            <person name="Rusch D."/>
            <person name="Podicherti R."/>
            <person name="Tsui H.-C.T."/>
            <person name="Winkler M.E."/>
        </authorList>
    </citation>
    <scope>NUCLEOTIDE SEQUENCE</scope>
</reference>
<proteinExistence type="predicted"/>
<name>A0A382DCV9_9ZZZZ</name>
<dbReference type="AlphaFoldDB" id="A0A382DCV9"/>
<dbReference type="PROSITE" id="PS51379">
    <property type="entry name" value="4FE4S_FER_2"/>
    <property type="match status" value="1"/>
</dbReference>
<organism evidence="2">
    <name type="scientific">marine metagenome</name>
    <dbReference type="NCBI Taxonomy" id="408172"/>
    <lineage>
        <taxon>unclassified sequences</taxon>
        <taxon>metagenomes</taxon>
        <taxon>ecological metagenomes</taxon>
    </lineage>
</organism>
<dbReference type="InterPro" id="IPR017896">
    <property type="entry name" value="4Fe4S_Fe-S-bd"/>
</dbReference>
<dbReference type="SUPFAM" id="SSF51905">
    <property type="entry name" value="FAD/NAD(P)-binding domain"/>
    <property type="match status" value="1"/>
</dbReference>
<feature type="domain" description="4Fe-4S ferredoxin-type" evidence="1">
    <location>
        <begin position="204"/>
        <end position="234"/>
    </location>
</feature>
<protein>
    <recommendedName>
        <fullName evidence="1">4Fe-4S ferredoxin-type domain-containing protein</fullName>
    </recommendedName>
</protein>
<dbReference type="InterPro" id="IPR017900">
    <property type="entry name" value="4Fe4S_Fe_S_CS"/>
</dbReference>
<evidence type="ECO:0000313" key="2">
    <source>
        <dbReference type="EMBL" id="SVB35501.1"/>
    </source>
</evidence>
<dbReference type="EMBL" id="UINC01038455">
    <property type="protein sequence ID" value="SVB35501.1"/>
    <property type="molecule type" value="Genomic_DNA"/>
</dbReference>
<accession>A0A382DCV9</accession>
<feature type="non-terminal residue" evidence="2">
    <location>
        <position position="262"/>
    </location>
</feature>
<sequence length="262" mass="30616">MFTNKVVGVVGSGLSSYACISRLVLDPSIKIVVLDNDKESVNFIDSIQKKIKEQANYINRLKIFYDFINKKKINRSHQINKSYFGSSIFNEEINGENNFKLYSSNSYGGFSNIWGGVNNTPLKESLDSWPIKYSDLSQYFYKIAKILNVCSEKDNMSSLLKFDYENEYGFNLSPIANEWYRKIKNRISEINKDDIFVGRSQLSLNNDFNKNKFCVECGMCMHGCPHDIIFNSRLKFDDLKRNNQIHYYRDYKVIEFIENKDK</sequence>